<protein>
    <submittedName>
        <fullName evidence="2">SMI1 / KNR4 family (SUKH-1)</fullName>
    </submittedName>
</protein>
<sequence>MKKHPVTYRSPNYKPSKAEVFALEQYYKIHLPTDYFKFLLNHNGGYPEPCLFTKNPDLGIIAINWLNGLLKGKNGLVWNIEIYDGRIPKRFLAIGDDPGGNQICLDVSSNSTNGAVYFWDHEEEYEFDNENEILNNMYFLTNSFGSLTTNLVTDEEL</sequence>
<dbReference type="STRING" id="192903.SAMN04488513_10299"/>
<dbReference type="InterPro" id="IPR018958">
    <property type="entry name" value="Knr4/Smi1-like_dom"/>
</dbReference>
<organism evidence="2 3">
    <name type="scientific">Pseudozobellia thermophila</name>
    <dbReference type="NCBI Taxonomy" id="192903"/>
    <lineage>
        <taxon>Bacteria</taxon>
        <taxon>Pseudomonadati</taxon>
        <taxon>Bacteroidota</taxon>
        <taxon>Flavobacteriia</taxon>
        <taxon>Flavobacteriales</taxon>
        <taxon>Flavobacteriaceae</taxon>
        <taxon>Pseudozobellia</taxon>
    </lineage>
</organism>
<accession>A0A1M6ELI0</accession>
<dbReference type="Pfam" id="PF09346">
    <property type="entry name" value="SMI1_KNR4"/>
    <property type="match status" value="1"/>
</dbReference>
<dbReference type="InterPro" id="IPR037883">
    <property type="entry name" value="Knr4/Smi1-like_sf"/>
</dbReference>
<dbReference type="SUPFAM" id="SSF160631">
    <property type="entry name" value="SMI1/KNR4-like"/>
    <property type="match status" value="1"/>
</dbReference>
<feature type="domain" description="Knr4/Smi1-like" evidence="1">
    <location>
        <begin position="15"/>
        <end position="126"/>
    </location>
</feature>
<keyword evidence="3" id="KW-1185">Reference proteome</keyword>
<dbReference type="Proteomes" id="UP000184543">
    <property type="component" value="Unassembled WGS sequence"/>
</dbReference>
<evidence type="ECO:0000313" key="2">
    <source>
        <dbReference type="EMBL" id="SHI86303.1"/>
    </source>
</evidence>
<dbReference type="AlphaFoldDB" id="A0A1M6ELI0"/>
<dbReference type="OrthoDB" id="6637351at2"/>
<evidence type="ECO:0000313" key="3">
    <source>
        <dbReference type="Proteomes" id="UP000184543"/>
    </source>
</evidence>
<gene>
    <name evidence="2" type="ORF">SAMN04488513_10299</name>
</gene>
<proteinExistence type="predicted"/>
<dbReference type="Gene3D" id="3.40.1580.10">
    <property type="entry name" value="SMI1/KNR4-like"/>
    <property type="match status" value="1"/>
</dbReference>
<evidence type="ECO:0000259" key="1">
    <source>
        <dbReference type="Pfam" id="PF09346"/>
    </source>
</evidence>
<name>A0A1M6ELI0_9FLAO</name>
<reference evidence="3" key="1">
    <citation type="submission" date="2016-11" db="EMBL/GenBank/DDBJ databases">
        <authorList>
            <person name="Varghese N."/>
            <person name="Submissions S."/>
        </authorList>
    </citation>
    <scope>NUCLEOTIDE SEQUENCE [LARGE SCALE GENOMIC DNA]</scope>
    <source>
        <strain evidence="3">DSM 19858</strain>
    </source>
</reference>
<dbReference type="EMBL" id="FQYU01000002">
    <property type="protein sequence ID" value="SHI86303.1"/>
    <property type="molecule type" value="Genomic_DNA"/>
</dbReference>